<feature type="region of interest" description="Disordered" evidence="1">
    <location>
        <begin position="40"/>
        <end position="59"/>
    </location>
</feature>
<dbReference type="EMBL" id="BMAU01021357">
    <property type="protein sequence ID" value="GFY21107.1"/>
    <property type="molecule type" value="Genomic_DNA"/>
</dbReference>
<gene>
    <name evidence="2" type="primary">NCL1_60833</name>
    <name evidence="2" type="ORF">TNCV_3991511</name>
</gene>
<organism evidence="2 3">
    <name type="scientific">Trichonephila clavipes</name>
    <name type="common">Golden silk orbweaver</name>
    <name type="synonym">Nephila clavipes</name>
    <dbReference type="NCBI Taxonomy" id="2585209"/>
    <lineage>
        <taxon>Eukaryota</taxon>
        <taxon>Metazoa</taxon>
        <taxon>Ecdysozoa</taxon>
        <taxon>Arthropoda</taxon>
        <taxon>Chelicerata</taxon>
        <taxon>Arachnida</taxon>
        <taxon>Araneae</taxon>
        <taxon>Araneomorphae</taxon>
        <taxon>Entelegynae</taxon>
        <taxon>Araneoidea</taxon>
        <taxon>Nephilidae</taxon>
        <taxon>Trichonephila</taxon>
    </lineage>
</organism>
<protein>
    <recommendedName>
        <fullName evidence="4">Pre-C2HC domain-containing protein</fullName>
    </recommendedName>
</protein>
<keyword evidence="3" id="KW-1185">Reference proteome</keyword>
<evidence type="ECO:0000313" key="3">
    <source>
        <dbReference type="Proteomes" id="UP000887159"/>
    </source>
</evidence>
<proteinExistence type="predicted"/>
<evidence type="ECO:0000313" key="2">
    <source>
        <dbReference type="EMBL" id="GFY21107.1"/>
    </source>
</evidence>
<comment type="caution">
    <text evidence="2">The sequence shown here is derived from an EMBL/GenBank/DDBJ whole genome shotgun (WGS) entry which is preliminary data.</text>
</comment>
<dbReference type="Proteomes" id="UP000887159">
    <property type="component" value="Unassembled WGS sequence"/>
</dbReference>
<accession>A0A8X6SW20</accession>
<sequence length="207" mass="23747">MSDFSENMEVSPTRQAQVAACEKLRDTVTGKESTEEFVFPKKTARPVSPTSSQDPIVTSNNFSDLEQDVEHPLPTTNQVTAEVVALKIKLPHSIMLKIKKNFREQIKRINEKFPNIRNRTANDVVKMFTNDHEEYRNLIHFLESDKDFEFYIIKRNIDKPIKAVIKGLPNSSKIEDITKDLADEGFVIDSCKQLISKRTKKEHSPIS</sequence>
<evidence type="ECO:0000256" key="1">
    <source>
        <dbReference type="SAM" id="MobiDB-lite"/>
    </source>
</evidence>
<dbReference type="AlphaFoldDB" id="A0A8X6SW20"/>
<reference evidence="2" key="1">
    <citation type="submission" date="2020-08" db="EMBL/GenBank/DDBJ databases">
        <title>Multicomponent nature underlies the extraordinary mechanical properties of spider dragline silk.</title>
        <authorList>
            <person name="Kono N."/>
            <person name="Nakamura H."/>
            <person name="Mori M."/>
            <person name="Yoshida Y."/>
            <person name="Ohtoshi R."/>
            <person name="Malay A.D."/>
            <person name="Moran D.A.P."/>
            <person name="Tomita M."/>
            <person name="Numata K."/>
            <person name="Arakawa K."/>
        </authorList>
    </citation>
    <scope>NUCLEOTIDE SEQUENCE</scope>
</reference>
<evidence type="ECO:0008006" key="4">
    <source>
        <dbReference type="Google" id="ProtNLM"/>
    </source>
</evidence>
<name>A0A8X6SW20_TRICX</name>
<feature type="compositionally biased region" description="Polar residues" evidence="1">
    <location>
        <begin position="48"/>
        <end position="59"/>
    </location>
</feature>